<evidence type="ECO:0000313" key="2">
    <source>
        <dbReference type="Proteomes" id="UP000324222"/>
    </source>
</evidence>
<gene>
    <name evidence="1" type="ORF">E2C01_075739</name>
</gene>
<reference evidence="1 2" key="1">
    <citation type="submission" date="2019-05" db="EMBL/GenBank/DDBJ databases">
        <title>Another draft genome of Portunus trituberculatus and its Hox gene families provides insights of decapod evolution.</title>
        <authorList>
            <person name="Jeong J.-H."/>
            <person name="Song I."/>
            <person name="Kim S."/>
            <person name="Choi T."/>
            <person name="Kim D."/>
            <person name="Ryu S."/>
            <person name="Kim W."/>
        </authorList>
    </citation>
    <scope>NUCLEOTIDE SEQUENCE [LARGE SCALE GENOMIC DNA]</scope>
    <source>
        <tissue evidence="1">Muscle</tissue>
    </source>
</reference>
<proteinExistence type="predicted"/>
<dbReference type="EMBL" id="VSRR010056049">
    <property type="protein sequence ID" value="MPC81138.1"/>
    <property type="molecule type" value="Genomic_DNA"/>
</dbReference>
<protein>
    <submittedName>
        <fullName evidence="1">Uncharacterized protein</fullName>
    </submittedName>
</protein>
<accession>A0A5B7IJY7</accession>
<comment type="caution">
    <text evidence="1">The sequence shown here is derived from an EMBL/GenBank/DDBJ whole genome shotgun (WGS) entry which is preliminary data.</text>
</comment>
<keyword evidence="2" id="KW-1185">Reference proteome</keyword>
<dbReference type="AlphaFoldDB" id="A0A5B7IJY7"/>
<sequence>MGGRSAVCVPAKDGWFWCLVVSHRRRKNIKELSQWIRNLNSACTRKALMVSSACVAERVVVVSGFVMRHRAGRLFGVWWVVAGTPGTLTRHGAVRVRCFCFPHAGTDPVALPS</sequence>
<organism evidence="1 2">
    <name type="scientific">Portunus trituberculatus</name>
    <name type="common">Swimming crab</name>
    <name type="synonym">Neptunus trituberculatus</name>
    <dbReference type="NCBI Taxonomy" id="210409"/>
    <lineage>
        <taxon>Eukaryota</taxon>
        <taxon>Metazoa</taxon>
        <taxon>Ecdysozoa</taxon>
        <taxon>Arthropoda</taxon>
        <taxon>Crustacea</taxon>
        <taxon>Multicrustacea</taxon>
        <taxon>Malacostraca</taxon>
        <taxon>Eumalacostraca</taxon>
        <taxon>Eucarida</taxon>
        <taxon>Decapoda</taxon>
        <taxon>Pleocyemata</taxon>
        <taxon>Brachyura</taxon>
        <taxon>Eubrachyura</taxon>
        <taxon>Portunoidea</taxon>
        <taxon>Portunidae</taxon>
        <taxon>Portuninae</taxon>
        <taxon>Portunus</taxon>
    </lineage>
</organism>
<evidence type="ECO:0000313" key="1">
    <source>
        <dbReference type="EMBL" id="MPC81138.1"/>
    </source>
</evidence>
<dbReference type="Proteomes" id="UP000324222">
    <property type="component" value="Unassembled WGS sequence"/>
</dbReference>
<name>A0A5B7IJY7_PORTR</name>